<comment type="caution">
    <text evidence="2">The sequence shown here is derived from an EMBL/GenBank/DDBJ whole genome shotgun (WGS) entry which is preliminary data.</text>
</comment>
<dbReference type="SUPFAM" id="SSF52317">
    <property type="entry name" value="Class I glutamine amidotransferase-like"/>
    <property type="match status" value="1"/>
</dbReference>
<dbReference type="InterPro" id="IPR008928">
    <property type="entry name" value="6-hairpin_glycosidase_sf"/>
</dbReference>
<evidence type="ECO:0000313" key="3">
    <source>
        <dbReference type="Proteomes" id="UP001165302"/>
    </source>
</evidence>
<dbReference type="InterPro" id="IPR012341">
    <property type="entry name" value="6hp_glycosidase-like_sf"/>
</dbReference>
<name>A0ABS7Z1G0_9SPHI</name>
<accession>A0ABS7Z1G0</accession>
<dbReference type="InterPro" id="IPR052043">
    <property type="entry name" value="PolySaccharide_Degr_Enz"/>
</dbReference>
<dbReference type="Proteomes" id="UP001165302">
    <property type="component" value="Unassembled WGS sequence"/>
</dbReference>
<dbReference type="RefSeq" id="WP_225551345.1">
    <property type="nucleotide sequence ID" value="NZ_JADEYP010000003.1"/>
</dbReference>
<dbReference type="SUPFAM" id="SSF48208">
    <property type="entry name" value="Six-hairpin glycosidases"/>
    <property type="match status" value="1"/>
</dbReference>
<evidence type="ECO:0000313" key="2">
    <source>
        <dbReference type="EMBL" id="MCA5004009.1"/>
    </source>
</evidence>
<dbReference type="Pfam" id="PF07470">
    <property type="entry name" value="Glyco_hydro_88"/>
    <property type="match status" value="1"/>
</dbReference>
<reference evidence="2" key="1">
    <citation type="submission" date="2020-10" db="EMBL/GenBank/DDBJ databases">
        <authorList>
            <person name="Lu T."/>
            <person name="Wang Q."/>
            <person name="Han X."/>
        </authorList>
    </citation>
    <scope>NUCLEOTIDE SEQUENCE</scope>
    <source>
        <strain evidence="2">WQ 366</strain>
    </source>
</reference>
<dbReference type="GO" id="GO:0016787">
    <property type="term" value="F:hydrolase activity"/>
    <property type="evidence" value="ECO:0007669"/>
    <property type="project" value="UniProtKB-KW"/>
</dbReference>
<keyword evidence="3" id="KW-1185">Reference proteome</keyword>
<organism evidence="2 3">
    <name type="scientific">Sphingobacterium bovistauri</name>
    <dbReference type="NCBI Taxonomy" id="2781959"/>
    <lineage>
        <taxon>Bacteria</taxon>
        <taxon>Pseudomonadati</taxon>
        <taxon>Bacteroidota</taxon>
        <taxon>Sphingobacteriia</taxon>
        <taxon>Sphingobacteriales</taxon>
        <taxon>Sphingobacteriaceae</taxon>
        <taxon>Sphingobacterium</taxon>
    </lineage>
</organism>
<dbReference type="InterPro" id="IPR010905">
    <property type="entry name" value="Glyco_hydro_88"/>
</dbReference>
<keyword evidence="1 2" id="KW-0378">Hydrolase</keyword>
<proteinExistence type="predicted"/>
<dbReference type="PANTHER" id="PTHR33886:SF8">
    <property type="entry name" value="UNSATURATED RHAMNOGALACTURONAN HYDROLASE (EUROFUNG)"/>
    <property type="match status" value="1"/>
</dbReference>
<protein>
    <submittedName>
        <fullName evidence="2">Glycoside hydrolase family 88 protein</fullName>
    </submittedName>
</protein>
<dbReference type="PANTHER" id="PTHR33886">
    <property type="entry name" value="UNSATURATED RHAMNOGALACTURONAN HYDROLASE (EUROFUNG)"/>
    <property type="match status" value="1"/>
</dbReference>
<evidence type="ECO:0000256" key="1">
    <source>
        <dbReference type="ARBA" id="ARBA00022801"/>
    </source>
</evidence>
<dbReference type="Gene3D" id="1.50.10.10">
    <property type="match status" value="1"/>
</dbReference>
<sequence length="634" mass="72452">MRGILVTVLFFAWTVQSFGQKPEYERMANTAMDKVVVESKFATNKGLKWTYDLGVPLEGLLEVWRTTANGDYFNFVKTWMDKYVDKEGNILNYSAEEYNIDHVKNGKVLIALFKATGDKRYLNACHHLFAQMKTHPRTNEGGFWHKKVYPYQMWLDGLYMAQPFLTEYATLLDKKELYDDIVNQFVWMEKNARDPKTGLLYHGWDESREQRWANPQTGHSPHFWGRGMGWFVFALVDVLEYFPEDHVGHQKIVGILQRTMDAIAKYQDPKTGVWYDVVDLGHREKNYHEASASSMYTYAMIKGVRRGYLGKKFIPNIEKARAGLHKEFVEDVSATHINLKKNVAVSGLGGAKKYRDGSFEYYMSEPVISNDPKGVGPFMLVEIEYEKLKKAQAIGKSPLVTLDNYYNNEYKEFVPGLKKSYHYLWDGQDFNGFHILGSIFDGYGAKLSTLRDAPTTKNLNDTDIYIIVDPDNAKDAEAPNYMNPKEAQAVANWVKKGGVLVLLLNDKGNCDLDKINLLSSKFGITFNDDSRNRVQGRNFEQGALLLQPNEIFKKTSKLYLKEISTINVAKPATALVQDAGDVIMATAKYGKGTVFALGDPWLYNEYVDGRKLPNDFQNFSAANELVEWLIKQVK</sequence>
<dbReference type="Gene3D" id="3.40.50.880">
    <property type="match status" value="1"/>
</dbReference>
<gene>
    <name evidence="2" type="ORF">IPZ78_02445</name>
</gene>
<dbReference type="EMBL" id="JADEYP010000003">
    <property type="protein sequence ID" value="MCA5004009.1"/>
    <property type="molecule type" value="Genomic_DNA"/>
</dbReference>
<dbReference type="InterPro" id="IPR029062">
    <property type="entry name" value="Class_I_gatase-like"/>
</dbReference>